<comment type="caution">
    <text evidence="3">The sequence shown here is derived from an EMBL/GenBank/DDBJ whole genome shotgun (WGS) entry which is preliminary data.</text>
</comment>
<evidence type="ECO:0000259" key="2">
    <source>
        <dbReference type="Pfam" id="PF24209"/>
    </source>
</evidence>
<dbReference type="EMBL" id="CAJVPV010001506">
    <property type="protein sequence ID" value="CAG8499817.1"/>
    <property type="molecule type" value="Genomic_DNA"/>
</dbReference>
<keyword evidence="4" id="KW-1185">Reference proteome</keyword>
<reference evidence="3" key="1">
    <citation type="submission" date="2021-06" db="EMBL/GenBank/DDBJ databases">
        <authorList>
            <person name="Kallberg Y."/>
            <person name="Tangrot J."/>
            <person name="Rosling A."/>
        </authorList>
    </citation>
    <scope>NUCLEOTIDE SEQUENCE</scope>
    <source>
        <strain evidence="3">CL551</strain>
    </source>
</reference>
<feature type="domain" description="DUF7431" evidence="2">
    <location>
        <begin position="270"/>
        <end position="523"/>
    </location>
</feature>
<organism evidence="3 4">
    <name type="scientific">Acaulospora morrowiae</name>
    <dbReference type="NCBI Taxonomy" id="94023"/>
    <lineage>
        <taxon>Eukaryota</taxon>
        <taxon>Fungi</taxon>
        <taxon>Fungi incertae sedis</taxon>
        <taxon>Mucoromycota</taxon>
        <taxon>Glomeromycotina</taxon>
        <taxon>Glomeromycetes</taxon>
        <taxon>Diversisporales</taxon>
        <taxon>Acaulosporaceae</taxon>
        <taxon>Acaulospora</taxon>
    </lineage>
</organism>
<dbReference type="Proteomes" id="UP000789342">
    <property type="component" value="Unassembled WGS sequence"/>
</dbReference>
<evidence type="ECO:0000313" key="4">
    <source>
        <dbReference type="Proteomes" id="UP000789342"/>
    </source>
</evidence>
<proteinExistence type="predicted"/>
<feature type="region of interest" description="Disordered" evidence="1">
    <location>
        <begin position="624"/>
        <end position="643"/>
    </location>
</feature>
<protein>
    <submittedName>
        <fullName evidence="3">647_t:CDS:1</fullName>
    </submittedName>
</protein>
<gene>
    <name evidence="3" type="ORF">AMORRO_LOCUS3197</name>
</gene>
<accession>A0A9N8ZL65</accession>
<feature type="compositionally biased region" description="Acidic residues" evidence="1">
    <location>
        <begin position="631"/>
        <end position="642"/>
    </location>
</feature>
<dbReference type="InterPro" id="IPR055854">
    <property type="entry name" value="DUF7431"/>
</dbReference>
<evidence type="ECO:0000313" key="3">
    <source>
        <dbReference type="EMBL" id="CAG8499817.1"/>
    </source>
</evidence>
<name>A0A9N8ZL65_9GLOM</name>
<dbReference type="Pfam" id="PF24209">
    <property type="entry name" value="DUF7431"/>
    <property type="match status" value="1"/>
</dbReference>
<evidence type="ECO:0000256" key="1">
    <source>
        <dbReference type="SAM" id="MobiDB-lite"/>
    </source>
</evidence>
<sequence>MVSIKGLMSLVTSNPIPVTFQIINVKPKQKFAIKLDPNISLKATREEFKKYEELKKHEEPKIEECEFLFKNDESTIILDEDKWSIGECWNDRMEVNLKWNPRWKFFVNKFDLGYGYNVTNDRAVRAKKKAFNISDCKFTERNGKEVKIKSDDLNFFSDYHKCSRYSKIELEFIRGHVEIVKEFRDALDTFIKSGDVNKLAEIISDYGTLIPTTIQLGYKVNSFDHIDKEDDWIDDPGEWEPVDYQGQKSIFELLDSNLQEHLISARGDTILHESVEEENFVFSDTTRHAIRRLDIPYDILSTNLKVFATLVNMNNDDNMFTFRLYRSAPDESHNIVIHCVKPLEKKSVHNLKIGWIAVGCCPHVRDITRRLNQKSRIHTFHESLSSNDQGTLDFELNHIKPKLLKNITDCGFVGILETDSFEFSERALIGGHHFCQHDDADKISAHIFGYCLKKLRSCKFSKIAINILCISEYQEKGAYGIEHKSSRNRLDNGILRFISLISKIKDDHLHNLICQNQKEVFSKSLDGFKEFFFSEKYCNTDFSYFYFSPFTRSMRQIFVRDDSRSLPESNENTNRTEEFDGSDKSDLIFLPASNENTCQTRESDELLDDSDKSYSMLFPASNENAYKTGESDESLDDSEESDSISLLGSNENTFQIEEFEKSLDNAMRKGFIKSIDHRSLDMKSSRNVNVKSAYFKDNTKVFLRFPKEYDRRVHFFREVMYTK</sequence>
<dbReference type="OrthoDB" id="2406139at2759"/>
<dbReference type="AlphaFoldDB" id="A0A9N8ZL65"/>